<name>A0A5N6P903_9ASTR</name>
<comment type="caution">
    <text evidence="2">The sequence shown here is derived from an EMBL/GenBank/DDBJ whole genome shotgun (WGS) entry which is preliminary data.</text>
</comment>
<proteinExistence type="predicted"/>
<protein>
    <submittedName>
        <fullName evidence="2">Uncharacterized protein</fullName>
    </submittedName>
</protein>
<sequence length="76" mass="8208">MSHRLSSSHLNLTSQNNEEPTVATIPNIDDSFRVRLDGSMGGGGPINGGSFERSLIDWQIPPAPAKLSGEMFLEEP</sequence>
<gene>
    <name evidence="2" type="ORF">E3N88_09912</name>
</gene>
<dbReference type="EMBL" id="SZYD01000005">
    <property type="protein sequence ID" value="KAD6118641.1"/>
    <property type="molecule type" value="Genomic_DNA"/>
</dbReference>
<dbReference type="AlphaFoldDB" id="A0A5N6P903"/>
<reference evidence="2 3" key="1">
    <citation type="submission" date="2019-05" db="EMBL/GenBank/DDBJ databases">
        <title>Mikania micrantha, genome provides insights into the molecular mechanism of rapid growth.</title>
        <authorList>
            <person name="Liu B."/>
        </authorList>
    </citation>
    <scope>NUCLEOTIDE SEQUENCE [LARGE SCALE GENOMIC DNA]</scope>
    <source>
        <strain evidence="2">NLD-2019</strain>
        <tissue evidence="2">Leaf</tissue>
    </source>
</reference>
<evidence type="ECO:0000313" key="3">
    <source>
        <dbReference type="Proteomes" id="UP000326396"/>
    </source>
</evidence>
<evidence type="ECO:0000313" key="2">
    <source>
        <dbReference type="EMBL" id="KAD6118641.1"/>
    </source>
</evidence>
<keyword evidence="3" id="KW-1185">Reference proteome</keyword>
<feature type="compositionally biased region" description="Polar residues" evidence="1">
    <location>
        <begin position="1"/>
        <end position="19"/>
    </location>
</feature>
<evidence type="ECO:0000256" key="1">
    <source>
        <dbReference type="SAM" id="MobiDB-lite"/>
    </source>
</evidence>
<accession>A0A5N6P903</accession>
<organism evidence="2 3">
    <name type="scientific">Mikania micrantha</name>
    <name type="common">bitter vine</name>
    <dbReference type="NCBI Taxonomy" id="192012"/>
    <lineage>
        <taxon>Eukaryota</taxon>
        <taxon>Viridiplantae</taxon>
        <taxon>Streptophyta</taxon>
        <taxon>Embryophyta</taxon>
        <taxon>Tracheophyta</taxon>
        <taxon>Spermatophyta</taxon>
        <taxon>Magnoliopsida</taxon>
        <taxon>eudicotyledons</taxon>
        <taxon>Gunneridae</taxon>
        <taxon>Pentapetalae</taxon>
        <taxon>asterids</taxon>
        <taxon>campanulids</taxon>
        <taxon>Asterales</taxon>
        <taxon>Asteraceae</taxon>
        <taxon>Asteroideae</taxon>
        <taxon>Heliantheae alliance</taxon>
        <taxon>Eupatorieae</taxon>
        <taxon>Mikania</taxon>
    </lineage>
</organism>
<feature type="region of interest" description="Disordered" evidence="1">
    <location>
        <begin position="1"/>
        <end position="23"/>
    </location>
</feature>
<dbReference type="Proteomes" id="UP000326396">
    <property type="component" value="Linkage Group LG13"/>
</dbReference>